<protein>
    <submittedName>
        <fullName evidence="2">Uncharacterized protein</fullName>
    </submittedName>
</protein>
<organism evidence="2 3">
    <name type="scientific">Hydnum rufescens UP504</name>
    <dbReference type="NCBI Taxonomy" id="1448309"/>
    <lineage>
        <taxon>Eukaryota</taxon>
        <taxon>Fungi</taxon>
        <taxon>Dikarya</taxon>
        <taxon>Basidiomycota</taxon>
        <taxon>Agaricomycotina</taxon>
        <taxon>Agaricomycetes</taxon>
        <taxon>Cantharellales</taxon>
        <taxon>Hydnaceae</taxon>
        <taxon>Hydnum</taxon>
    </lineage>
</organism>
<evidence type="ECO:0000313" key="3">
    <source>
        <dbReference type="Proteomes" id="UP000886523"/>
    </source>
</evidence>
<dbReference type="AlphaFoldDB" id="A0A9P6DUX2"/>
<feature type="region of interest" description="Disordered" evidence="1">
    <location>
        <begin position="1"/>
        <end position="50"/>
    </location>
</feature>
<keyword evidence="3" id="KW-1185">Reference proteome</keyword>
<feature type="compositionally biased region" description="Polar residues" evidence="1">
    <location>
        <begin position="1"/>
        <end position="10"/>
    </location>
</feature>
<dbReference type="Proteomes" id="UP000886523">
    <property type="component" value="Unassembled WGS sequence"/>
</dbReference>
<accession>A0A9P6DUX2</accession>
<comment type="caution">
    <text evidence="2">The sequence shown here is derived from an EMBL/GenBank/DDBJ whole genome shotgun (WGS) entry which is preliminary data.</text>
</comment>
<dbReference type="EMBL" id="MU128958">
    <property type="protein sequence ID" value="KAF9514687.1"/>
    <property type="molecule type" value="Genomic_DNA"/>
</dbReference>
<feature type="compositionally biased region" description="Gly residues" evidence="1">
    <location>
        <begin position="27"/>
        <end position="47"/>
    </location>
</feature>
<name>A0A9P6DUX2_9AGAM</name>
<evidence type="ECO:0000313" key="2">
    <source>
        <dbReference type="EMBL" id="KAF9514687.1"/>
    </source>
</evidence>
<proteinExistence type="predicted"/>
<evidence type="ECO:0000256" key="1">
    <source>
        <dbReference type="SAM" id="MobiDB-lite"/>
    </source>
</evidence>
<reference evidence="2" key="1">
    <citation type="journal article" date="2020" name="Nat. Commun.">
        <title>Large-scale genome sequencing of mycorrhizal fungi provides insights into the early evolution of symbiotic traits.</title>
        <authorList>
            <person name="Miyauchi S."/>
            <person name="Kiss E."/>
            <person name="Kuo A."/>
            <person name="Drula E."/>
            <person name="Kohler A."/>
            <person name="Sanchez-Garcia M."/>
            <person name="Morin E."/>
            <person name="Andreopoulos B."/>
            <person name="Barry K.W."/>
            <person name="Bonito G."/>
            <person name="Buee M."/>
            <person name="Carver A."/>
            <person name="Chen C."/>
            <person name="Cichocki N."/>
            <person name="Clum A."/>
            <person name="Culley D."/>
            <person name="Crous P.W."/>
            <person name="Fauchery L."/>
            <person name="Girlanda M."/>
            <person name="Hayes R.D."/>
            <person name="Keri Z."/>
            <person name="LaButti K."/>
            <person name="Lipzen A."/>
            <person name="Lombard V."/>
            <person name="Magnuson J."/>
            <person name="Maillard F."/>
            <person name="Murat C."/>
            <person name="Nolan M."/>
            <person name="Ohm R.A."/>
            <person name="Pangilinan J."/>
            <person name="Pereira M.F."/>
            <person name="Perotto S."/>
            <person name="Peter M."/>
            <person name="Pfister S."/>
            <person name="Riley R."/>
            <person name="Sitrit Y."/>
            <person name="Stielow J.B."/>
            <person name="Szollosi G."/>
            <person name="Zifcakova L."/>
            <person name="Stursova M."/>
            <person name="Spatafora J.W."/>
            <person name="Tedersoo L."/>
            <person name="Vaario L.M."/>
            <person name="Yamada A."/>
            <person name="Yan M."/>
            <person name="Wang P."/>
            <person name="Xu J."/>
            <person name="Bruns T."/>
            <person name="Baldrian P."/>
            <person name="Vilgalys R."/>
            <person name="Dunand C."/>
            <person name="Henrissat B."/>
            <person name="Grigoriev I.V."/>
            <person name="Hibbett D."/>
            <person name="Nagy L.G."/>
            <person name="Martin F.M."/>
        </authorList>
    </citation>
    <scope>NUCLEOTIDE SEQUENCE</scope>
    <source>
        <strain evidence="2">UP504</strain>
    </source>
</reference>
<gene>
    <name evidence="2" type="ORF">BS47DRAFT_1361551</name>
</gene>
<sequence length="105" mass="10717">MPSNPSMNHPQSPPPNYVASGSQPREGGNGGDAQGPVAIGGTGGGVDFEGAPLQRLSAAVPRSEEPKLAVGGAGGRVTLPDAWRGECEIGKRDIADLRVFFIPPD</sequence>